<organism evidence="1 2">
    <name type="scientific">Phytophthora aleatoria</name>
    <dbReference type="NCBI Taxonomy" id="2496075"/>
    <lineage>
        <taxon>Eukaryota</taxon>
        <taxon>Sar</taxon>
        <taxon>Stramenopiles</taxon>
        <taxon>Oomycota</taxon>
        <taxon>Peronosporomycetes</taxon>
        <taxon>Peronosporales</taxon>
        <taxon>Peronosporaceae</taxon>
        <taxon>Phytophthora</taxon>
    </lineage>
</organism>
<gene>
    <name evidence="1" type="ORF">JG688_00016470</name>
</gene>
<proteinExistence type="predicted"/>
<comment type="caution">
    <text evidence="1">The sequence shown here is derived from an EMBL/GenBank/DDBJ whole genome shotgun (WGS) entry which is preliminary data.</text>
</comment>
<evidence type="ECO:0000313" key="1">
    <source>
        <dbReference type="EMBL" id="KAG6945621.1"/>
    </source>
</evidence>
<dbReference type="AlphaFoldDB" id="A0A8J5IY82"/>
<name>A0A8J5IY82_9STRA</name>
<reference evidence="1" key="1">
    <citation type="submission" date="2021-01" db="EMBL/GenBank/DDBJ databases">
        <title>Phytophthora aleatoria, a newly-described species from Pinus radiata is distinct from Phytophthora cactorum isolates based on comparative genomics.</title>
        <authorList>
            <person name="Mcdougal R."/>
            <person name="Panda P."/>
            <person name="Williams N."/>
            <person name="Studholme D.J."/>
        </authorList>
    </citation>
    <scope>NUCLEOTIDE SEQUENCE</scope>
    <source>
        <strain evidence="1">NZFS 4037</strain>
    </source>
</reference>
<protein>
    <submittedName>
        <fullName evidence="1">Uncharacterized protein</fullName>
    </submittedName>
</protein>
<evidence type="ECO:0000313" key="2">
    <source>
        <dbReference type="Proteomes" id="UP000709295"/>
    </source>
</evidence>
<dbReference type="Proteomes" id="UP000709295">
    <property type="component" value="Unassembled WGS sequence"/>
</dbReference>
<sequence length="72" mass="8351">MMQRRHQRIAGDKTLQSFVEVTTAGRNGSRDARQRTKDTFYFVMNSIFRALRDHSIDSDIALVEARLPFSFS</sequence>
<accession>A0A8J5IY82</accession>
<keyword evidence="2" id="KW-1185">Reference proteome</keyword>
<dbReference type="EMBL" id="JAENGY010002064">
    <property type="protein sequence ID" value="KAG6945621.1"/>
    <property type="molecule type" value="Genomic_DNA"/>
</dbReference>